<sequence length="320" mass="36667">MNNSPASIDASYAVAARVARQAASSFYPSFWLLPRAKRQAMCAFYAFARLTDDAADAAGEIADKRRWLEDWRRLIESTVAEDQLPQAFPTHSADAESLQRSEQAMQILPALQHAQQRYAIAPTLLLEIIDGALADQKDQSITTQQELDTYCYQVASTVGLVCLQIWEFQGEATQQAAIDCGKAFQLTNILRDVREDLQRGRCYLPQADLQRFGVDPQRPADEQQPAWEELLRYYGDRAESYYQQGWLAWDGIHADGRPMFSMMWHSYHALLKKIRQQPLQVLQRRVRLTWRQKMNIAASHFVPGYPRRLAVVATRRDEEA</sequence>
<dbReference type="InterPro" id="IPR044843">
    <property type="entry name" value="Trans_IPPS_bact-type"/>
</dbReference>
<dbReference type="PROSITE" id="PS01044">
    <property type="entry name" value="SQUALEN_PHYTOEN_SYN_1"/>
    <property type="match status" value="1"/>
</dbReference>
<dbReference type="Pfam" id="PF00494">
    <property type="entry name" value="SQS_PSY"/>
    <property type="match status" value="1"/>
</dbReference>
<gene>
    <name evidence="2" type="primary">crtB_1</name>
    <name evidence="2" type="ORF">EC9_10460</name>
</gene>
<organism evidence="2 3">
    <name type="scientific">Rosistilla ulvae</name>
    <dbReference type="NCBI Taxonomy" id="1930277"/>
    <lineage>
        <taxon>Bacteria</taxon>
        <taxon>Pseudomonadati</taxon>
        <taxon>Planctomycetota</taxon>
        <taxon>Planctomycetia</taxon>
        <taxon>Pirellulales</taxon>
        <taxon>Pirellulaceae</taxon>
        <taxon>Rosistilla</taxon>
    </lineage>
</organism>
<reference evidence="2 3" key="1">
    <citation type="submission" date="2019-02" db="EMBL/GenBank/DDBJ databases">
        <title>Deep-cultivation of Planctomycetes and their phenomic and genomic characterization uncovers novel biology.</title>
        <authorList>
            <person name="Wiegand S."/>
            <person name="Jogler M."/>
            <person name="Boedeker C."/>
            <person name="Pinto D."/>
            <person name="Vollmers J."/>
            <person name="Rivas-Marin E."/>
            <person name="Kohn T."/>
            <person name="Peeters S.H."/>
            <person name="Heuer A."/>
            <person name="Rast P."/>
            <person name="Oberbeckmann S."/>
            <person name="Bunk B."/>
            <person name="Jeske O."/>
            <person name="Meyerdierks A."/>
            <person name="Storesund J.E."/>
            <person name="Kallscheuer N."/>
            <person name="Luecker S."/>
            <person name="Lage O.M."/>
            <person name="Pohl T."/>
            <person name="Merkel B.J."/>
            <person name="Hornburger P."/>
            <person name="Mueller R.-W."/>
            <person name="Bruemmer F."/>
            <person name="Labrenz M."/>
            <person name="Spormann A.M."/>
            <person name="Op den Camp H."/>
            <person name="Overmann J."/>
            <person name="Amann R."/>
            <person name="Jetten M.S.M."/>
            <person name="Mascher T."/>
            <person name="Medema M.H."/>
            <person name="Devos D.P."/>
            <person name="Kaster A.-K."/>
            <person name="Ovreas L."/>
            <person name="Rohde M."/>
            <person name="Galperin M.Y."/>
            <person name="Jogler C."/>
        </authorList>
    </citation>
    <scope>NUCLEOTIDE SEQUENCE [LARGE SCALE GENOMIC DNA]</scope>
    <source>
        <strain evidence="2 3">EC9</strain>
    </source>
</reference>
<dbReference type="OrthoDB" id="9787280at2"/>
<dbReference type="InterPro" id="IPR033904">
    <property type="entry name" value="Trans_IPPS_HH"/>
</dbReference>
<dbReference type="KEGG" id="ruv:EC9_10460"/>
<dbReference type="InterPro" id="IPR008949">
    <property type="entry name" value="Isoprenoid_synthase_dom_sf"/>
</dbReference>
<proteinExistence type="predicted"/>
<dbReference type="SFLD" id="SFLDG01212">
    <property type="entry name" value="Phytoene_synthase_like"/>
    <property type="match status" value="1"/>
</dbReference>
<dbReference type="Proteomes" id="UP000319557">
    <property type="component" value="Chromosome"/>
</dbReference>
<dbReference type="EMBL" id="CP036261">
    <property type="protein sequence ID" value="QDS86871.1"/>
    <property type="molecule type" value="Genomic_DNA"/>
</dbReference>
<dbReference type="AlphaFoldDB" id="A0A517LW66"/>
<dbReference type="SUPFAM" id="SSF48576">
    <property type="entry name" value="Terpenoid synthases"/>
    <property type="match status" value="1"/>
</dbReference>
<dbReference type="InterPro" id="IPR002060">
    <property type="entry name" value="Squ/phyt_synthse"/>
</dbReference>
<dbReference type="InterPro" id="IPR019845">
    <property type="entry name" value="Squalene/phytoene_synthase_CS"/>
</dbReference>
<dbReference type="RefSeq" id="WP_145342869.1">
    <property type="nucleotide sequence ID" value="NZ_CP036261.1"/>
</dbReference>
<dbReference type="SFLD" id="SFLDG01018">
    <property type="entry name" value="Squalene/Phytoene_Synthase_Lik"/>
    <property type="match status" value="1"/>
</dbReference>
<dbReference type="GO" id="GO:0051996">
    <property type="term" value="F:squalene synthase [NAD(P)H] activity"/>
    <property type="evidence" value="ECO:0007669"/>
    <property type="project" value="InterPro"/>
</dbReference>
<dbReference type="SFLD" id="SFLDS00005">
    <property type="entry name" value="Isoprenoid_Synthase_Type_I"/>
    <property type="match status" value="1"/>
</dbReference>
<evidence type="ECO:0000313" key="2">
    <source>
        <dbReference type="EMBL" id="QDS86871.1"/>
    </source>
</evidence>
<keyword evidence="3" id="KW-1185">Reference proteome</keyword>
<evidence type="ECO:0000256" key="1">
    <source>
        <dbReference type="ARBA" id="ARBA00022679"/>
    </source>
</evidence>
<dbReference type="GO" id="GO:0016117">
    <property type="term" value="P:carotenoid biosynthetic process"/>
    <property type="evidence" value="ECO:0007669"/>
    <property type="project" value="UniProtKB-ARBA"/>
</dbReference>
<name>A0A517LW66_9BACT</name>
<dbReference type="GO" id="GO:0004311">
    <property type="term" value="F:geranylgeranyl diphosphate synthase activity"/>
    <property type="evidence" value="ECO:0007669"/>
    <property type="project" value="InterPro"/>
</dbReference>
<dbReference type="PANTHER" id="PTHR31480">
    <property type="entry name" value="BIFUNCTIONAL LYCOPENE CYCLASE/PHYTOENE SYNTHASE"/>
    <property type="match status" value="1"/>
</dbReference>
<keyword evidence="1" id="KW-0808">Transferase</keyword>
<dbReference type="Gene3D" id="1.10.600.10">
    <property type="entry name" value="Farnesyl Diphosphate Synthase"/>
    <property type="match status" value="1"/>
</dbReference>
<evidence type="ECO:0000313" key="3">
    <source>
        <dbReference type="Proteomes" id="UP000319557"/>
    </source>
</evidence>
<dbReference type="CDD" id="cd00683">
    <property type="entry name" value="Trans_IPPS_HH"/>
    <property type="match status" value="1"/>
</dbReference>
<accession>A0A517LW66</accession>
<protein>
    <submittedName>
        <fullName evidence="2">All-trans-phytoene synthase</fullName>
    </submittedName>
</protein>